<feature type="binding site" evidence="14">
    <location>
        <position position="211"/>
    </location>
    <ligand>
        <name>NAD(+)</name>
        <dbReference type="ChEBI" id="CHEBI:57540"/>
    </ligand>
</feature>
<evidence type="ECO:0000256" key="7">
    <source>
        <dbReference type="ARBA" id="ARBA00022827"/>
    </source>
</evidence>
<dbReference type="NCBIfam" id="TIGR01350">
    <property type="entry name" value="lipoamide_DH"/>
    <property type="match status" value="1"/>
</dbReference>
<evidence type="ECO:0000313" key="20">
    <source>
        <dbReference type="Proteomes" id="UP000256763"/>
    </source>
</evidence>
<keyword evidence="10" id="KW-1015">Disulfide bond</keyword>
<dbReference type="Proteomes" id="UP000256763">
    <property type="component" value="Unassembled WGS sequence"/>
</dbReference>
<dbReference type="PANTHER" id="PTHR22912">
    <property type="entry name" value="DISULFIDE OXIDOREDUCTASE"/>
    <property type="match status" value="1"/>
</dbReference>
<evidence type="ECO:0000259" key="17">
    <source>
        <dbReference type="Pfam" id="PF02852"/>
    </source>
</evidence>
<gene>
    <name evidence="19" type="ORF">CAL65_20770</name>
</gene>
<dbReference type="SUPFAM" id="SSF55424">
    <property type="entry name" value="FAD/NAD-linked reductases, dimerisation (C-terminal) domain"/>
    <property type="match status" value="1"/>
</dbReference>
<dbReference type="RefSeq" id="WP_116304021.1">
    <property type="nucleotide sequence ID" value="NZ_NFZV01000036.1"/>
</dbReference>
<dbReference type="InterPro" id="IPR016156">
    <property type="entry name" value="FAD/NAD-linked_Rdtase_dimer_sf"/>
</dbReference>
<protein>
    <recommendedName>
        <fullName evidence="4 16">Dihydrolipoyl dehydrogenase</fullName>
        <ecNumber evidence="3 16">1.8.1.4</ecNumber>
    </recommendedName>
</protein>
<evidence type="ECO:0000256" key="6">
    <source>
        <dbReference type="ARBA" id="ARBA00022630"/>
    </source>
</evidence>
<evidence type="ECO:0000256" key="1">
    <source>
        <dbReference type="ARBA" id="ARBA00004496"/>
    </source>
</evidence>
<dbReference type="EMBL" id="NFZW01000036">
    <property type="protein sequence ID" value="RFA31994.1"/>
    <property type="molecule type" value="Genomic_DNA"/>
</dbReference>
<dbReference type="FunFam" id="3.30.390.30:FF:000001">
    <property type="entry name" value="Dihydrolipoyl dehydrogenase"/>
    <property type="match status" value="1"/>
</dbReference>
<dbReference type="GO" id="GO:0005737">
    <property type="term" value="C:cytoplasm"/>
    <property type="evidence" value="ECO:0007669"/>
    <property type="project" value="UniProtKB-SubCell"/>
</dbReference>
<evidence type="ECO:0000256" key="14">
    <source>
        <dbReference type="PIRSR" id="PIRSR000350-3"/>
    </source>
</evidence>
<keyword evidence="14" id="KW-0547">Nucleotide-binding</keyword>
<keyword evidence="9 14" id="KW-0520">NAD</keyword>
<evidence type="ECO:0000256" key="10">
    <source>
        <dbReference type="ARBA" id="ARBA00023157"/>
    </source>
</evidence>
<dbReference type="InterPro" id="IPR006258">
    <property type="entry name" value="Lipoamide_DH"/>
</dbReference>
<feature type="binding site" evidence="14">
    <location>
        <position position="58"/>
    </location>
    <ligand>
        <name>FAD</name>
        <dbReference type="ChEBI" id="CHEBI:57692"/>
    </ligand>
</feature>
<keyword evidence="20" id="KW-1185">Reference proteome</keyword>
<dbReference type="SUPFAM" id="SSF51905">
    <property type="entry name" value="FAD/NAD(P)-binding domain"/>
    <property type="match status" value="1"/>
</dbReference>
<feature type="binding site" evidence="14">
    <location>
        <begin position="324"/>
        <end position="327"/>
    </location>
    <ligand>
        <name>FAD</name>
        <dbReference type="ChEBI" id="CHEBI:57692"/>
    </ligand>
</feature>
<evidence type="ECO:0000256" key="8">
    <source>
        <dbReference type="ARBA" id="ARBA00023002"/>
    </source>
</evidence>
<dbReference type="Pfam" id="PF07992">
    <property type="entry name" value="Pyr_redox_2"/>
    <property type="match status" value="1"/>
</dbReference>
<evidence type="ECO:0000256" key="2">
    <source>
        <dbReference type="ARBA" id="ARBA00007532"/>
    </source>
</evidence>
<feature type="binding site" evidence="14">
    <location>
        <begin position="151"/>
        <end position="153"/>
    </location>
    <ligand>
        <name>FAD</name>
        <dbReference type="ChEBI" id="CHEBI:57692"/>
    </ligand>
</feature>
<keyword evidence="11 16" id="KW-0676">Redox-active center</keyword>
<dbReference type="GO" id="GO:0004148">
    <property type="term" value="F:dihydrolipoyl dehydrogenase (NADH) activity"/>
    <property type="evidence" value="ECO:0007669"/>
    <property type="project" value="UniProtKB-EC"/>
</dbReference>
<comment type="caution">
    <text evidence="19">The sequence shown here is derived from an EMBL/GenBank/DDBJ whole genome shotgun (WGS) entry which is preliminary data.</text>
</comment>
<dbReference type="PRINTS" id="PR00368">
    <property type="entry name" value="FADPNR"/>
</dbReference>
<dbReference type="InterPro" id="IPR012999">
    <property type="entry name" value="Pyr_OxRdtase_I_AS"/>
</dbReference>
<dbReference type="InterPro" id="IPR004099">
    <property type="entry name" value="Pyr_nucl-diS_OxRdtase_dimer"/>
</dbReference>
<evidence type="ECO:0000256" key="12">
    <source>
        <dbReference type="ARBA" id="ARBA00049187"/>
    </source>
</evidence>
<evidence type="ECO:0000256" key="9">
    <source>
        <dbReference type="ARBA" id="ARBA00023027"/>
    </source>
</evidence>
<evidence type="ECO:0000256" key="11">
    <source>
        <dbReference type="ARBA" id="ARBA00023284"/>
    </source>
</evidence>
<dbReference type="AlphaFoldDB" id="A0A3E0WGB9"/>
<dbReference type="GO" id="GO:0050660">
    <property type="term" value="F:flavin adenine dinucleotide binding"/>
    <property type="evidence" value="ECO:0007669"/>
    <property type="project" value="InterPro"/>
</dbReference>
<evidence type="ECO:0000256" key="4">
    <source>
        <dbReference type="ARBA" id="ARBA00016961"/>
    </source>
</evidence>
<keyword evidence="7 14" id="KW-0274">FAD</keyword>
<feature type="binding site" evidence="14">
    <location>
        <position position="122"/>
    </location>
    <ligand>
        <name>FAD</name>
        <dbReference type="ChEBI" id="CHEBI:57692"/>
    </ligand>
</feature>
<feature type="binding site" evidence="14">
    <location>
        <begin position="188"/>
        <end position="195"/>
    </location>
    <ligand>
        <name>NAD(+)</name>
        <dbReference type="ChEBI" id="CHEBI:57540"/>
    </ligand>
</feature>
<evidence type="ECO:0000256" key="16">
    <source>
        <dbReference type="RuleBase" id="RU003692"/>
    </source>
</evidence>
<keyword evidence="6 16" id="KW-0285">Flavoprotein</keyword>
<dbReference type="Gene3D" id="3.50.50.60">
    <property type="entry name" value="FAD/NAD(P)-binding domain"/>
    <property type="match status" value="2"/>
</dbReference>
<evidence type="ECO:0000256" key="3">
    <source>
        <dbReference type="ARBA" id="ARBA00012608"/>
    </source>
</evidence>
<evidence type="ECO:0000256" key="5">
    <source>
        <dbReference type="ARBA" id="ARBA00022490"/>
    </source>
</evidence>
<feature type="binding site" evidence="14">
    <location>
        <position position="318"/>
    </location>
    <ligand>
        <name>FAD</name>
        <dbReference type="ChEBI" id="CHEBI:57692"/>
    </ligand>
</feature>
<feature type="disulfide bond" description="Redox-active" evidence="15">
    <location>
        <begin position="49"/>
        <end position="54"/>
    </location>
</feature>
<dbReference type="PIRSF" id="PIRSF000350">
    <property type="entry name" value="Mercury_reductase_MerA"/>
    <property type="match status" value="1"/>
</dbReference>
<dbReference type="InterPro" id="IPR001100">
    <property type="entry name" value="Pyr_nuc-diS_OxRdtase"/>
</dbReference>
<feature type="domain" description="FAD/NAD(P)-binding" evidence="18">
    <location>
        <begin position="5"/>
        <end position="333"/>
    </location>
</feature>
<dbReference type="Gene3D" id="3.30.390.30">
    <property type="match status" value="1"/>
</dbReference>
<reference evidence="20" key="1">
    <citation type="submission" date="2017-05" db="EMBL/GenBank/DDBJ databases">
        <authorList>
            <person name="Sharma S."/>
            <person name="Sidhu C."/>
            <person name="Pinnaka A.K."/>
        </authorList>
    </citation>
    <scope>NUCLEOTIDE SEQUENCE [LARGE SCALE GENOMIC DNA]</scope>
    <source>
        <strain evidence="20">AK93</strain>
    </source>
</reference>
<dbReference type="PANTHER" id="PTHR22912:SF224">
    <property type="entry name" value="DIHYDROLIPOYL DEHYDROGENASE"/>
    <property type="match status" value="1"/>
</dbReference>
<dbReference type="Pfam" id="PF02852">
    <property type="entry name" value="Pyr_redox_dim"/>
    <property type="match status" value="1"/>
</dbReference>
<evidence type="ECO:0000313" key="19">
    <source>
        <dbReference type="EMBL" id="RFA31994.1"/>
    </source>
</evidence>
<dbReference type="EC" id="1.8.1.4" evidence="3 16"/>
<evidence type="ECO:0000256" key="15">
    <source>
        <dbReference type="PIRSR" id="PIRSR000350-4"/>
    </source>
</evidence>
<dbReference type="InterPro" id="IPR036188">
    <property type="entry name" value="FAD/NAD-bd_sf"/>
</dbReference>
<dbReference type="InterPro" id="IPR050151">
    <property type="entry name" value="Class-I_Pyr_Nuc-Dis_Oxidored"/>
</dbReference>
<proteinExistence type="inferred from homology"/>
<sequence length="473" mass="50283">MAKSFDVIVIGAGPAGYVGAIRCAQLGLSVAVIDEFVSKNGEPAPGGTCLNVGCIPSKALLDSSEQFHRVNESLHTHGIKVQGVELDVPTMISRKDQVVKDMTGGIMQLFKANKITWLAGHGKLLEGKKVEFTPHSGKPETLQAENVILATGSKPISIDAAPLDGERIVDSSGALEFTEVPKRLGVIGAGVIGLEMGSVWNRLGSKVVLLEAQDTFLAPVDSRVAKDAFRQFSKQGLEIRLGARVTGVKSGKNLTVHYEDKDGKQTLQVDKLIVAVGRRPSTDSLAADDANLLLDERGFVHVDEHCQTNLPGVYAVGDVVRGPMLAHKGSEEGVMVAEQIAGQKGHVNYDTIPWVIYTHPEIAWVGRTEQSLKAAGVPIKSGTFNFGATGRARAMEESGGLVKVIAHAETDRILGVHIVGPMASELIAEAVVAMEFAASAEDLARIIHAHPTLSEAVHEAALSVEKRAIHKAN</sequence>
<dbReference type="PRINTS" id="PR00411">
    <property type="entry name" value="PNDRDTASEI"/>
</dbReference>
<dbReference type="GO" id="GO:0006103">
    <property type="term" value="P:2-oxoglutarate metabolic process"/>
    <property type="evidence" value="ECO:0007669"/>
    <property type="project" value="TreeGrafter"/>
</dbReference>
<keyword evidence="5" id="KW-0963">Cytoplasm</keyword>
<organism evidence="19 20">
    <name type="scientific">Alkalilimnicola ehrlichii</name>
    <dbReference type="NCBI Taxonomy" id="351052"/>
    <lineage>
        <taxon>Bacteria</taxon>
        <taxon>Pseudomonadati</taxon>
        <taxon>Pseudomonadota</taxon>
        <taxon>Gammaproteobacteria</taxon>
        <taxon>Chromatiales</taxon>
        <taxon>Ectothiorhodospiraceae</taxon>
        <taxon>Alkalilimnicola</taxon>
    </lineage>
</organism>
<evidence type="ECO:0000256" key="13">
    <source>
        <dbReference type="PIRSR" id="PIRSR000350-2"/>
    </source>
</evidence>
<comment type="catalytic activity">
    <reaction evidence="12 16">
        <text>N(6)-[(R)-dihydrolipoyl]-L-lysyl-[protein] + NAD(+) = N(6)-[(R)-lipoyl]-L-lysyl-[protein] + NADH + H(+)</text>
        <dbReference type="Rhea" id="RHEA:15045"/>
        <dbReference type="Rhea" id="RHEA-COMP:10474"/>
        <dbReference type="Rhea" id="RHEA-COMP:10475"/>
        <dbReference type="ChEBI" id="CHEBI:15378"/>
        <dbReference type="ChEBI" id="CHEBI:57540"/>
        <dbReference type="ChEBI" id="CHEBI:57945"/>
        <dbReference type="ChEBI" id="CHEBI:83099"/>
        <dbReference type="ChEBI" id="CHEBI:83100"/>
        <dbReference type="EC" id="1.8.1.4"/>
    </reaction>
</comment>
<dbReference type="InterPro" id="IPR023753">
    <property type="entry name" value="FAD/NAD-binding_dom"/>
</dbReference>
<accession>A0A3E0WGB9</accession>
<evidence type="ECO:0000259" key="18">
    <source>
        <dbReference type="Pfam" id="PF07992"/>
    </source>
</evidence>
<keyword evidence="8 16" id="KW-0560">Oxidoreductase</keyword>
<feature type="binding site" evidence="14">
    <location>
        <position position="277"/>
    </location>
    <ligand>
        <name>NAD(+)</name>
        <dbReference type="ChEBI" id="CHEBI:57540"/>
    </ligand>
</feature>
<name>A0A3E0WGB9_9GAMM</name>
<dbReference type="PROSITE" id="PS00076">
    <property type="entry name" value="PYRIDINE_REDOX_1"/>
    <property type="match status" value="1"/>
</dbReference>
<comment type="subcellular location">
    <subcellularLocation>
        <location evidence="1">Cytoplasm</location>
    </subcellularLocation>
</comment>
<comment type="miscellaneous">
    <text evidence="16">The active site is a redox-active disulfide bond.</text>
</comment>
<dbReference type="STRING" id="187272.Mlg_2607"/>
<feature type="domain" description="Pyridine nucleotide-disulphide oxidoreductase dimerisation" evidence="17">
    <location>
        <begin position="352"/>
        <end position="461"/>
    </location>
</feature>
<feature type="active site" description="Proton acceptor" evidence="13">
    <location>
        <position position="450"/>
    </location>
</feature>
<dbReference type="OrthoDB" id="9800167at2"/>
<comment type="similarity">
    <text evidence="2 16">Belongs to the class-I pyridine nucleotide-disulfide oxidoreductase family.</text>
</comment>
<comment type="cofactor">
    <cofactor evidence="14 16">
        <name>FAD</name>
        <dbReference type="ChEBI" id="CHEBI:57692"/>
    </cofactor>
    <text evidence="14 16">Binds 1 FAD per subunit.</text>
</comment>